<dbReference type="Proteomes" id="UP001500975">
    <property type="component" value="Unassembled WGS sequence"/>
</dbReference>
<evidence type="ECO:0000256" key="6">
    <source>
        <dbReference type="HAMAP-Rule" id="MF_00337"/>
    </source>
</evidence>
<keyword evidence="3 6" id="KW-0540">Nuclease</keyword>
<dbReference type="PANTHER" id="PTHR34137:SF1">
    <property type="entry name" value="EXODEOXYRIBONUCLEASE 7 SMALL SUBUNIT"/>
    <property type="match status" value="1"/>
</dbReference>
<proteinExistence type="inferred from homology"/>
<comment type="catalytic activity">
    <reaction evidence="6">
        <text>Exonucleolytic cleavage in either 5'- to 3'- or 3'- to 5'-direction to yield nucleoside 5'-phosphates.</text>
        <dbReference type="EC" id="3.1.11.6"/>
    </reaction>
</comment>
<dbReference type="InterPro" id="IPR003761">
    <property type="entry name" value="Exonuc_VII_S"/>
</dbReference>
<dbReference type="HAMAP" id="MF_00337">
    <property type="entry name" value="Exonuc_7_S"/>
    <property type="match status" value="1"/>
</dbReference>
<sequence length="124" mass="13062">MALSGRGRRASPGAPRGVAGPVLVCGPKMPGLHLRSRMPKPSPTTPASPDAPQAAPLPASYEAGLQELEQLVAELESGQLPLDQLLGSYQRGAALLAFCRERLQAVEDQIKVLDANGLRAWTAE</sequence>
<comment type="similarity">
    <text evidence="1 6">Belongs to the XseB family.</text>
</comment>
<gene>
    <name evidence="6" type="primary">xseB</name>
    <name evidence="8" type="ORF">GCM10023165_33460</name>
</gene>
<dbReference type="InterPro" id="IPR037004">
    <property type="entry name" value="Exonuc_VII_ssu_sf"/>
</dbReference>
<evidence type="ECO:0000256" key="5">
    <source>
        <dbReference type="ARBA" id="ARBA00022839"/>
    </source>
</evidence>
<keyword evidence="4 6" id="KW-0378">Hydrolase</keyword>
<evidence type="ECO:0000313" key="8">
    <source>
        <dbReference type="EMBL" id="GAA4348027.1"/>
    </source>
</evidence>
<evidence type="ECO:0000313" key="9">
    <source>
        <dbReference type="Proteomes" id="UP001500975"/>
    </source>
</evidence>
<comment type="caution">
    <text evidence="8">The sequence shown here is derived from an EMBL/GenBank/DDBJ whole genome shotgun (WGS) entry which is preliminary data.</text>
</comment>
<comment type="function">
    <text evidence="6">Bidirectionally degrades single-stranded DNA into large acid-insoluble oligonucleotides, which are then degraded further into small acid-soluble oligonucleotides.</text>
</comment>
<evidence type="ECO:0000256" key="7">
    <source>
        <dbReference type="SAM" id="MobiDB-lite"/>
    </source>
</evidence>
<name>A0ABP8HZ57_9BURK</name>
<feature type="compositionally biased region" description="Low complexity" evidence="7">
    <location>
        <begin position="47"/>
        <end position="58"/>
    </location>
</feature>
<keyword evidence="2 6" id="KW-0963">Cytoplasm</keyword>
<evidence type="ECO:0000256" key="4">
    <source>
        <dbReference type="ARBA" id="ARBA00022801"/>
    </source>
</evidence>
<comment type="subcellular location">
    <subcellularLocation>
        <location evidence="6">Cytoplasm</location>
    </subcellularLocation>
</comment>
<feature type="compositionally biased region" description="Low complexity" evidence="7">
    <location>
        <begin position="1"/>
        <end position="24"/>
    </location>
</feature>
<dbReference type="EC" id="3.1.11.6" evidence="6"/>
<dbReference type="Pfam" id="PF02609">
    <property type="entry name" value="Exonuc_VII_S"/>
    <property type="match status" value="1"/>
</dbReference>
<comment type="subunit">
    <text evidence="6">Heterooligomer composed of large and small subunits.</text>
</comment>
<dbReference type="PANTHER" id="PTHR34137">
    <property type="entry name" value="EXODEOXYRIBONUCLEASE 7 SMALL SUBUNIT"/>
    <property type="match status" value="1"/>
</dbReference>
<feature type="region of interest" description="Disordered" evidence="7">
    <location>
        <begin position="1"/>
        <end position="58"/>
    </location>
</feature>
<organism evidence="8 9">
    <name type="scientific">Variovorax defluvii</name>
    <dbReference type="NCBI Taxonomy" id="913761"/>
    <lineage>
        <taxon>Bacteria</taxon>
        <taxon>Pseudomonadati</taxon>
        <taxon>Pseudomonadota</taxon>
        <taxon>Betaproteobacteria</taxon>
        <taxon>Burkholderiales</taxon>
        <taxon>Comamonadaceae</taxon>
        <taxon>Variovorax</taxon>
    </lineage>
</organism>
<dbReference type="Gene3D" id="1.10.287.1040">
    <property type="entry name" value="Exonuclease VII, small subunit"/>
    <property type="match status" value="1"/>
</dbReference>
<dbReference type="EMBL" id="BAABGJ010000056">
    <property type="protein sequence ID" value="GAA4348027.1"/>
    <property type="molecule type" value="Genomic_DNA"/>
</dbReference>
<dbReference type="NCBIfam" id="TIGR01280">
    <property type="entry name" value="xseB"/>
    <property type="match status" value="1"/>
</dbReference>
<evidence type="ECO:0000256" key="2">
    <source>
        <dbReference type="ARBA" id="ARBA00022490"/>
    </source>
</evidence>
<protein>
    <recommendedName>
        <fullName evidence="6">Exodeoxyribonuclease 7 small subunit</fullName>
        <ecNumber evidence="6">3.1.11.6</ecNumber>
    </recommendedName>
    <alternativeName>
        <fullName evidence="6">Exodeoxyribonuclease VII small subunit</fullName>
        <shortName evidence="6">Exonuclease VII small subunit</shortName>
    </alternativeName>
</protein>
<keyword evidence="5 6" id="KW-0269">Exonuclease</keyword>
<accession>A0ABP8HZ57</accession>
<dbReference type="SUPFAM" id="SSF116842">
    <property type="entry name" value="XseB-like"/>
    <property type="match status" value="1"/>
</dbReference>
<keyword evidence="9" id="KW-1185">Reference proteome</keyword>
<evidence type="ECO:0000256" key="1">
    <source>
        <dbReference type="ARBA" id="ARBA00009998"/>
    </source>
</evidence>
<reference evidence="9" key="1">
    <citation type="journal article" date="2019" name="Int. J. Syst. Evol. Microbiol.">
        <title>The Global Catalogue of Microorganisms (GCM) 10K type strain sequencing project: providing services to taxonomists for standard genome sequencing and annotation.</title>
        <authorList>
            <consortium name="The Broad Institute Genomics Platform"/>
            <consortium name="The Broad Institute Genome Sequencing Center for Infectious Disease"/>
            <person name="Wu L."/>
            <person name="Ma J."/>
        </authorList>
    </citation>
    <scope>NUCLEOTIDE SEQUENCE [LARGE SCALE GENOMIC DNA]</scope>
    <source>
        <strain evidence="9">JCM 17804</strain>
    </source>
</reference>
<evidence type="ECO:0000256" key="3">
    <source>
        <dbReference type="ARBA" id="ARBA00022722"/>
    </source>
</evidence>